<dbReference type="AlphaFoldDB" id="A0AAV0ZL20"/>
<dbReference type="EMBL" id="OX451737">
    <property type="protein sequence ID" value="CAI8599360.1"/>
    <property type="molecule type" value="Genomic_DNA"/>
</dbReference>
<protein>
    <submittedName>
        <fullName evidence="2">Uncharacterized protein</fullName>
    </submittedName>
</protein>
<evidence type="ECO:0000313" key="2">
    <source>
        <dbReference type="EMBL" id="CAI8599360.1"/>
    </source>
</evidence>
<gene>
    <name evidence="2" type="ORF">VFH_II171560</name>
</gene>
<evidence type="ECO:0000256" key="1">
    <source>
        <dbReference type="SAM" id="MobiDB-lite"/>
    </source>
</evidence>
<accession>A0AAV0ZL20</accession>
<sequence length="109" mass="12167">MTSVIAKRLKNRRGKAIDTSTNKSHLFGPDTRKSKVEISFGQEKSLKRKPAVSSDSEYEGDVRANVEDIASSARKIAAGRKIPLNIPEVPIDNISFHSASYVEKWKFMC</sequence>
<proteinExistence type="predicted"/>
<feature type="region of interest" description="Disordered" evidence="1">
    <location>
        <begin position="11"/>
        <end position="59"/>
    </location>
</feature>
<reference evidence="2 3" key="1">
    <citation type="submission" date="2023-01" db="EMBL/GenBank/DDBJ databases">
        <authorList>
            <person name="Kreplak J."/>
        </authorList>
    </citation>
    <scope>NUCLEOTIDE SEQUENCE [LARGE SCALE GENOMIC DNA]</scope>
</reference>
<name>A0AAV0ZL20_VICFA</name>
<organism evidence="2 3">
    <name type="scientific">Vicia faba</name>
    <name type="common">Broad bean</name>
    <name type="synonym">Faba vulgaris</name>
    <dbReference type="NCBI Taxonomy" id="3906"/>
    <lineage>
        <taxon>Eukaryota</taxon>
        <taxon>Viridiplantae</taxon>
        <taxon>Streptophyta</taxon>
        <taxon>Embryophyta</taxon>
        <taxon>Tracheophyta</taxon>
        <taxon>Spermatophyta</taxon>
        <taxon>Magnoliopsida</taxon>
        <taxon>eudicotyledons</taxon>
        <taxon>Gunneridae</taxon>
        <taxon>Pentapetalae</taxon>
        <taxon>rosids</taxon>
        <taxon>fabids</taxon>
        <taxon>Fabales</taxon>
        <taxon>Fabaceae</taxon>
        <taxon>Papilionoideae</taxon>
        <taxon>50 kb inversion clade</taxon>
        <taxon>NPAAA clade</taxon>
        <taxon>Hologalegina</taxon>
        <taxon>IRL clade</taxon>
        <taxon>Fabeae</taxon>
        <taxon>Vicia</taxon>
    </lineage>
</organism>
<keyword evidence="3" id="KW-1185">Reference proteome</keyword>
<dbReference type="Proteomes" id="UP001157006">
    <property type="component" value="Chromosome 2"/>
</dbReference>
<evidence type="ECO:0000313" key="3">
    <source>
        <dbReference type="Proteomes" id="UP001157006"/>
    </source>
</evidence>